<dbReference type="SMART" id="SM00460">
    <property type="entry name" value="TGc"/>
    <property type="match status" value="1"/>
</dbReference>
<keyword evidence="2" id="KW-0812">Transmembrane</keyword>
<feature type="transmembrane region" description="Helical" evidence="2">
    <location>
        <begin position="532"/>
        <end position="554"/>
    </location>
</feature>
<keyword evidence="2" id="KW-0472">Membrane</keyword>
<dbReference type="InterPro" id="IPR002931">
    <property type="entry name" value="Transglutaminase-like"/>
</dbReference>
<dbReference type="GO" id="GO:0008233">
    <property type="term" value="F:peptidase activity"/>
    <property type="evidence" value="ECO:0007669"/>
    <property type="project" value="UniProtKB-KW"/>
</dbReference>
<reference evidence="4 5" key="1">
    <citation type="submission" date="2013-07" db="EMBL/GenBank/DDBJ databases">
        <authorList>
            <consortium name="DOE Joint Genome Institute"/>
            <person name="Eisen J."/>
            <person name="Huntemann M."/>
            <person name="Han J."/>
            <person name="Chen A."/>
            <person name="Kyrpides N."/>
            <person name="Mavromatis K."/>
            <person name="Markowitz V."/>
            <person name="Palaniappan K."/>
            <person name="Ivanova N."/>
            <person name="Schaumberg A."/>
            <person name="Pati A."/>
            <person name="Liolios K."/>
            <person name="Nordberg H.P."/>
            <person name="Cantor M.N."/>
            <person name="Hua S.X."/>
            <person name="Woyke T."/>
        </authorList>
    </citation>
    <scope>NUCLEOTIDE SEQUENCE [LARGE SCALE GENOMIC DNA]</scope>
    <source>
        <strain evidence="4 5">DSM 44712</strain>
    </source>
</reference>
<dbReference type="PATRIC" id="fig|927661.3.peg.3356"/>
<dbReference type="SUPFAM" id="SSF54001">
    <property type="entry name" value="Cysteine proteinases"/>
    <property type="match status" value="1"/>
</dbReference>
<dbReference type="Gene3D" id="3.10.620.30">
    <property type="match status" value="1"/>
</dbReference>
<evidence type="ECO:0000256" key="2">
    <source>
        <dbReference type="SAM" id="Phobius"/>
    </source>
</evidence>
<evidence type="ECO:0000313" key="4">
    <source>
        <dbReference type="EMBL" id="EXG82237.1"/>
    </source>
</evidence>
<keyword evidence="5" id="KW-1185">Reference proteome</keyword>
<evidence type="ECO:0000259" key="3">
    <source>
        <dbReference type="SMART" id="SM00460"/>
    </source>
</evidence>
<dbReference type="EMBL" id="JFBT01000001">
    <property type="protein sequence ID" value="EXG82237.1"/>
    <property type="molecule type" value="Genomic_DNA"/>
</dbReference>
<feature type="transmembrane region" description="Helical" evidence="2">
    <location>
        <begin position="17"/>
        <end position="37"/>
    </location>
</feature>
<dbReference type="GO" id="GO:0006508">
    <property type="term" value="P:proteolysis"/>
    <property type="evidence" value="ECO:0007669"/>
    <property type="project" value="UniProtKB-KW"/>
</dbReference>
<evidence type="ECO:0000256" key="1">
    <source>
        <dbReference type="SAM" id="MobiDB-lite"/>
    </source>
</evidence>
<dbReference type="AlphaFoldDB" id="A0A010ZYH1"/>
<feature type="transmembrane region" description="Helical" evidence="2">
    <location>
        <begin position="179"/>
        <end position="198"/>
    </location>
</feature>
<comment type="caution">
    <text evidence="4">The sequence shown here is derived from an EMBL/GenBank/DDBJ whole genome shotgun (WGS) entry which is preliminary data.</text>
</comment>
<sequence>MVAAGAIFGAVFELADVVVPLVLAVVVPLGAIAIALLRLGRPLGGGSHMALVAAGLAVFAVAVSSSPRHLVAELTGGWIGLFAITLPAPARPDLVAVPFVLLWVGTTLAADLAVRSRSVLLPMVPAAALLTVGLAVALPAPAAQDALATVLPGALVLAAAFACAIVSNSDAGRRTAASVQTVALLLVATVAGVAGTHLEPADPRSVLPLPVAVRPDVNPLDRVSAWLVRPNDVLFTAAAAAGARCWRLTTLSRFDGLNWTAGTTSYTPAGLGVPPSRERTEGPVSIAQRVTIAGLGGTFLPALDRPVRLRSGVDAVDTETGDLLSIAPVERGRTYALVSVPLIDPTDTRPASGPTDALSLPAGLPDVLDNAVEASPGTSAYARIVAMQKLLRDDYRNDPLAESGHTYGDVRRFLTRRSGTTEQFAVTLALAARRLGVPSRIVVGFCPSGRSTVLARDVSVWTEVHLAGGWAGLQPAGPARPARKARVEAPAEVPLPTAAPPPAARPDALAPSSVPQVVNPRLRSAPTPTRPIGVWATAALLILAAAYVTAAQVVPRLRRRTRRRLLSPRGRTAGAWEDLIETLAGDRIDPRIVSSSESVLVAASELSTAAIGEVRPLAALADAARYSRIGPTETDAQSAWWFADRARRRLSRARAIPTRLVIALSPRRIWPQPPIAHGRSAGFFRRHGVKGLRPSGSPGTSRR</sequence>
<organism evidence="4 5">
    <name type="scientific">Cryptosporangium arvum DSM 44712</name>
    <dbReference type="NCBI Taxonomy" id="927661"/>
    <lineage>
        <taxon>Bacteria</taxon>
        <taxon>Bacillati</taxon>
        <taxon>Actinomycetota</taxon>
        <taxon>Actinomycetes</taxon>
        <taxon>Cryptosporangiales</taxon>
        <taxon>Cryptosporangiaceae</taxon>
        <taxon>Cryptosporangium</taxon>
    </lineage>
</organism>
<dbReference type="Proteomes" id="UP000021053">
    <property type="component" value="Unassembled WGS sequence"/>
</dbReference>
<accession>A0A010ZYH1</accession>
<gene>
    <name evidence="4" type="ORF">CryarDRAFT_3398</name>
</gene>
<feature type="transmembrane region" description="Helical" evidence="2">
    <location>
        <begin position="43"/>
        <end position="63"/>
    </location>
</feature>
<dbReference type="InterPro" id="IPR038765">
    <property type="entry name" value="Papain-like_cys_pep_sf"/>
</dbReference>
<name>A0A010ZYH1_9ACTN</name>
<dbReference type="Pfam" id="PF01841">
    <property type="entry name" value="Transglut_core"/>
    <property type="match status" value="1"/>
</dbReference>
<dbReference type="HOGENOM" id="CLU_012121_1_0_11"/>
<proteinExistence type="predicted"/>
<feature type="transmembrane region" description="Helical" evidence="2">
    <location>
        <begin position="119"/>
        <end position="140"/>
    </location>
</feature>
<feature type="transmembrane region" description="Helical" evidence="2">
    <location>
        <begin position="94"/>
        <end position="112"/>
    </location>
</feature>
<feature type="region of interest" description="Disordered" evidence="1">
    <location>
        <begin position="494"/>
        <end position="513"/>
    </location>
</feature>
<dbReference type="Pfam" id="PF11992">
    <property type="entry name" value="TgpA_N"/>
    <property type="match status" value="1"/>
</dbReference>
<protein>
    <submittedName>
        <fullName evidence="4">Transglutaminase-like enzyme, predicted cysteine protease</fullName>
    </submittedName>
</protein>
<dbReference type="InterPro" id="IPR021878">
    <property type="entry name" value="TgpA_N"/>
</dbReference>
<dbReference type="PANTHER" id="PTHR42736">
    <property type="entry name" value="PROTEIN-GLUTAMINE GAMMA-GLUTAMYLTRANSFERASE"/>
    <property type="match status" value="1"/>
</dbReference>
<dbReference type="PANTHER" id="PTHR42736:SF1">
    <property type="entry name" value="PROTEIN-GLUTAMINE GAMMA-GLUTAMYLTRANSFERASE"/>
    <property type="match status" value="1"/>
</dbReference>
<feature type="transmembrane region" description="Helical" evidence="2">
    <location>
        <begin position="146"/>
        <end position="167"/>
    </location>
</feature>
<keyword evidence="2" id="KW-1133">Transmembrane helix</keyword>
<dbReference type="InterPro" id="IPR052901">
    <property type="entry name" value="Bact_TGase-like"/>
</dbReference>
<evidence type="ECO:0000313" key="5">
    <source>
        <dbReference type="Proteomes" id="UP000021053"/>
    </source>
</evidence>
<feature type="domain" description="Transglutaminase-like" evidence="3">
    <location>
        <begin position="413"/>
        <end position="477"/>
    </location>
</feature>
<keyword evidence="4" id="KW-0645">Protease</keyword>
<keyword evidence="4" id="KW-0378">Hydrolase</keyword>